<dbReference type="SUPFAM" id="SSF82185">
    <property type="entry name" value="Histone H3 K4-specific methyltransferase SET7/9 N-terminal domain"/>
    <property type="match status" value="1"/>
</dbReference>
<evidence type="ECO:0000313" key="2">
    <source>
        <dbReference type="Proteomes" id="UP000548304"/>
    </source>
</evidence>
<comment type="caution">
    <text evidence="1">The sequence shown here is derived from an EMBL/GenBank/DDBJ whole genome shotgun (WGS) entry which is preliminary data.</text>
</comment>
<evidence type="ECO:0000313" key="1">
    <source>
        <dbReference type="EMBL" id="NYH80230.1"/>
    </source>
</evidence>
<protein>
    <submittedName>
        <fullName evidence="1">Antitoxin component YwqK of YwqJK toxin-antitoxin module</fullName>
    </submittedName>
</protein>
<gene>
    <name evidence="1" type="ORF">FHR84_003579</name>
</gene>
<keyword evidence="2" id="KW-1185">Reference proteome</keyword>
<dbReference type="Proteomes" id="UP000548304">
    <property type="component" value="Unassembled WGS sequence"/>
</dbReference>
<dbReference type="AlphaFoldDB" id="A0A852Z217"/>
<organism evidence="1 2">
    <name type="scientific">Actinopolyspora biskrensis</name>
    <dbReference type="NCBI Taxonomy" id="1470178"/>
    <lineage>
        <taxon>Bacteria</taxon>
        <taxon>Bacillati</taxon>
        <taxon>Actinomycetota</taxon>
        <taxon>Actinomycetes</taxon>
        <taxon>Actinopolysporales</taxon>
        <taxon>Actinopolysporaceae</taxon>
        <taxon>Actinopolyspora</taxon>
    </lineage>
</organism>
<dbReference type="EMBL" id="JACBYW010000006">
    <property type="protein sequence ID" value="NYH80230.1"/>
    <property type="molecule type" value="Genomic_DNA"/>
</dbReference>
<name>A0A852Z217_9ACTN</name>
<dbReference type="Gene3D" id="2.20.110.10">
    <property type="entry name" value="Histone H3 K4-specific methyltransferase SET7/9 N-terminal domain"/>
    <property type="match status" value="1"/>
</dbReference>
<sequence length="129" mass="14409">MSMLFRLKSSLGRGVMFRITEDEVESGFDETALYQGFPFTGEVVEETRGGVLVALTTYVDGVPDGVTKEWYPDGAKRSEGYNSRGRAIGTHVEWHKNGTLAREARFSDTGGYLGQRRWDDDGTLTLDDF</sequence>
<reference evidence="1 2" key="1">
    <citation type="submission" date="2020-07" db="EMBL/GenBank/DDBJ databases">
        <title>Genomic Encyclopedia of Type Strains, Phase III (KMG-III): the genomes of soil and plant-associated and newly described type strains.</title>
        <authorList>
            <person name="Whitman W."/>
        </authorList>
    </citation>
    <scope>NUCLEOTIDE SEQUENCE [LARGE SCALE GENOMIC DNA]</scope>
    <source>
        <strain evidence="1 2">CECT 8576</strain>
    </source>
</reference>
<accession>A0A852Z217</accession>
<proteinExistence type="predicted"/>